<organism evidence="3">
    <name type="scientific">Desulfofervidus auxilii</name>
    <dbReference type="NCBI Taxonomy" id="1621989"/>
    <lineage>
        <taxon>Bacteria</taxon>
        <taxon>Pseudomonadati</taxon>
        <taxon>Thermodesulfobacteriota</taxon>
        <taxon>Candidatus Desulfofervidia</taxon>
        <taxon>Candidatus Desulfofervidales</taxon>
        <taxon>Candidatus Desulfofervidaceae</taxon>
        <taxon>Candidatus Desulfofervidus</taxon>
    </lineage>
</organism>
<dbReference type="PANTHER" id="PTHR30108:SF17">
    <property type="entry name" value="FERULIC ACID DECARBOXYLASE 1"/>
    <property type="match status" value="1"/>
</dbReference>
<evidence type="ECO:0000313" key="3">
    <source>
        <dbReference type="EMBL" id="HDD44737.1"/>
    </source>
</evidence>
<dbReference type="GO" id="GO:0008694">
    <property type="term" value="F:4-hydroxy-3-polyprenylbenzoate decarboxylase activity"/>
    <property type="evidence" value="ECO:0007669"/>
    <property type="project" value="TreeGrafter"/>
</dbReference>
<feature type="domain" description="3-octaprenyl-4-hydroxybenzoate carboxy-lyase-like C-terminal" evidence="2">
    <location>
        <begin position="245"/>
        <end position="368"/>
    </location>
</feature>
<feature type="non-terminal residue" evidence="3">
    <location>
        <position position="1"/>
    </location>
</feature>
<dbReference type="SUPFAM" id="SSF143968">
    <property type="entry name" value="UbiD C-terminal domain-like"/>
    <property type="match status" value="1"/>
</dbReference>
<dbReference type="InterPro" id="IPR049381">
    <property type="entry name" value="UbiD-like_C"/>
</dbReference>
<gene>
    <name evidence="3" type="ORF">ENG63_07760</name>
</gene>
<proteinExistence type="predicted"/>
<comment type="caution">
    <text evidence="3">The sequence shown here is derived from an EMBL/GenBank/DDBJ whole genome shotgun (WGS) entry which is preliminary data.</text>
</comment>
<dbReference type="Pfam" id="PF20696">
    <property type="entry name" value="UbiD_C"/>
    <property type="match status" value="1"/>
</dbReference>
<evidence type="ECO:0000259" key="2">
    <source>
        <dbReference type="Pfam" id="PF20696"/>
    </source>
</evidence>
<dbReference type="GO" id="GO:0006744">
    <property type="term" value="P:ubiquinone biosynthetic process"/>
    <property type="evidence" value="ECO:0007669"/>
    <property type="project" value="TreeGrafter"/>
</dbReference>
<name>A0A7C0Y542_DESA2</name>
<accession>A0A7C0Y542</accession>
<dbReference type="Gene3D" id="3.40.1670.10">
    <property type="entry name" value="UbiD C-terminal domain-like"/>
    <property type="match status" value="1"/>
</dbReference>
<dbReference type="NCBIfam" id="TIGR00148">
    <property type="entry name" value="UbiD family decarboxylase"/>
    <property type="match status" value="1"/>
</dbReference>
<dbReference type="InterPro" id="IPR048304">
    <property type="entry name" value="UbiD_Rift_dom"/>
</dbReference>
<dbReference type="Gene3D" id="1.20.5.570">
    <property type="entry name" value="Single helix bin"/>
    <property type="match status" value="1"/>
</dbReference>
<dbReference type="InterPro" id="IPR002830">
    <property type="entry name" value="UbiD"/>
</dbReference>
<dbReference type="Proteomes" id="UP000886289">
    <property type="component" value="Unassembled WGS sequence"/>
</dbReference>
<dbReference type="NCBIfam" id="TIGR03701">
    <property type="entry name" value="mena_SCO4490"/>
    <property type="match status" value="1"/>
</dbReference>
<dbReference type="InterPro" id="IPR022390">
    <property type="entry name" value="HBDC"/>
</dbReference>
<protein>
    <submittedName>
        <fullName evidence="3">Menaquinone biosynthesis decarboxylase</fullName>
    </submittedName>
</protein>
<feature type="domain" description="3-octaprenyl-4-hydroxybenzoate carboxy-lyase-like Rift-related" evidence="1">
    <location>
        <begin position="43"/>
        <end position="240"/>
    </location>
</feature>
<evidence type="ECO:0000259" key="1">
    <source>
        <dbReference type="Pfam" id="PF01977"/>
    </source>
</evidence>
<dbReference type="PANTHER" id="PTHR30108">
    <property type="entry name" value="3-OCTAPRENYL-4-HYDROXYBENZOATE CARBOXY-LYASE-RELATED"/>
    <property type="match status" value="1"/>
</dbReference>
<dbReference type="SUPFAM" id="SSF50475">
    <property type="entry name" value="FMN-binding split barrel"/>
    <property type="match status" value="1"/>
</dbReference>
<dbReference type="Pfam" id="PF01977">
    <property type="entry name" value="UbiD"/>
    <property type="match status" value="1"/>
</dbReference>
<sequence length="405" mass="46248">SLDELGNEILTFFEIEKPDSLIKKIKLLPKLKRLSNMFPKLIKKAPCQEVILKGEDIDLMKFPILHCWPLDGGPFITLPLVFTKHPITKIRNVGMYRMQVYDKCTTGMHWHPHKGGAQHYRVAEELGERLEVAVAIGPDPIMTYAATAPLPEDIDEVVFAGFLRGEPIEMVKCITIDHEVPATSQIVLEGYVEPKERRIEGPFGDHTGYYSLPENYPVFHITCITHRKDLIYPATIVGRPPQEDCYIAKATERLFLPLIKKQLPEIVDINLPIEGVFHNIAFISIDKRYPGHAKKVMHAIWGMGQLSFTKIIVIFDKDVNVQNISEVLWRLGNNIDPKRDIVFVEGPVDALDHASPLPLLGSKMGIDATRKWKEEGFTRKWPPDIEMKKEVKEKIDKLWERLGIK</sequence>
<dbReference type="EMBL" id="DRBS01000290">
    <property type="protein sequence ID" value="HDD44737.1"/>
    <property type="molecule type" value="Genomic_DNA"/>
</dbReference>
<dbReference type="AlphaFoldDB" id="A0A7C0Y542"/>
<dbReference type="GO" id="GO:0005829">
    <property type="term" value="C:cytosol"/>
    <property type="evidence" value="ECO:0007669"/>
    <property type="project" value="TreeGrafter"/>
</dbReference>
<reference evidence="3" key="1">
    <citation type="journal article" date="2020" name="mSystems">
        <title>Genome- and Community-Level Interaction Insights into Carbon Utilization and Element Cycling Functions of Hydrothermarchaeota in Hydrothermal Sediment.</title>
        <authorList>
            <person name="Zhou Z."/>
            <person name="Liu Y."/>
            <person name="Xu W."/>
            <person name="Pan J."/>
            <person name="Luo Z.H."/>
            <person name="Li M."/>
        </authorList>
    </citation>
    <scope>NUCLEOTIDE SEQUENCE [LARGE SCALE GENOMIC DNA]</scope>
    <source>
        <strain evidence="3">HyVt-233</strain>
    </source>
</reference>
<dbReference type="FunFam" id="3.40.1670.10:FF:000002">
    <property type="entry name" value="Menaquinone biosynthesis decarboxylase"/>
    <property type="match status" value="1"/>
</dbReference>